<dbReference type="Gene3D" id="2.60.120.180">
    <property type="match status" value="1"/>
</dbReference>
<dbReference type="InterPro" id="IPR033123">
    <property type="entry name" value="GH11_dom"/>
</dbReference>
<dbReference type="InterPro" id="IPR033119">
    <property type="entry name" value="GH11_AS_2"/>
</dbReference>
<dbReference type="EC" id="3.2.1.8" evidence="4 11"/>
<dbReference type="EMBL" id="JAPEVB010000001">
    <property type="protein sequence ID" value="KAJ4396372.1"/>
    <property type="molecule type" value="Genomic_DNA"/>
</dbReference>
<organism evidence="15 16">
    <name type="scientific">Gnomoniopsis smithogilvyi</name>
    <dbReference type="NCBI Taxonomy" id="1191159"/>
    <lineage>
        <taxon>Eukaryota</taxon>
        <taxon>Fungi</taxon>
        <taxon>Dikarya</taxon>
        <taxon>Ascomycota</taxon>
        <taxon>Pezizomycotina</taxon>
        <taxon>Sordariomycetes</taxon>
        <taxon>Sordariomycetidae</taxon>
        <taxon>Diaporthales</taxon>
        <taxon>Gnomoniaceae</taxon>
        <taxon>Gnomoniopsis</taxon>
    </lineage>
</organism>
<dbReference type="PRINTS" id="PR00911">
    <property type="entry name" value="GLHYDRLASE11"/>
</dbReference>
<evidence type="ECO:0000313" key="16">
    <source>
        <dbReference type="Proteomes" id="UP001140453"/>
    </source>
</evidence>
<dbReference type="PANTHER" id="PTHR46828">
    <property type="entry name" value="ENDO-1,4-BETA-XYLANASE A-RELATED"/>
    <property type="match status" value="1"/>
</dbReference>
<evidence type="ECO:0000256" key="13">
    <source>
        <dbReference type="SAM" id="SignalP"/>
    </source>
</evidence>
<feature type="chain" id="PRO_5040765654" description="Endo-1,4-beta-xylanase" evidence="13">
    <location>
        <begin position="18"/>
        <end position="230"/>
    </location>
</feature>
<dbReference type="InterPro" id="IPR013320">
    <property type="entry name" value="ConA-like_dom_sf"/>
</dbReference>
<keyword evidence="7 11" id="KW-0378">Hydrolase</keyword>
<dbReference type="InterPro" id="IPR018208">
    <property type="entry name" value="GH11_AS_1"/>
</dbReference>
<dbReference type="GO" id="GO:0031176">
    <property type="term" value="F:endo-1,4-beta-xylanase activity"/>
    <property type="evidence" value="ECO:0007669"/>
    <property type="project" value="UniProtKB-UniRule"/>
</dbReference>
<keyword evidence="8 11" id="KW-0119">Carbohydrate metabolism</keyword>
<dbReference type="InterPro" id="IPR013319">
    <property type="entry name" value="GH11/12"/>
</dbReference>
<dbReference type="OrthoDB" id="2115822at2759"/>
<reference evidence="15" key="1">
    <citation type="submission" date="2022-10" db="EMBL/GenBank/DDBJ databases">
        <title>Tapping the CABI collections for fungal endophytes: first genome assemblies for Collariella, Neodidymelliopsis, Ascochyta clinopodiicola, Didymella pomorum, Didymosphaeria variabile, Neocosmospora piperis and Neocucurbitaria cava.</title>
        <authorList>
            <person name="Hill R."/>
        </authorList>
    </citation>
    <scope>NUCLEOTIDE SEQUENCE</scope>
    <source>
        <strain evidence="15">IMI 355082</strain>
    </source>
</reference>
<keyword evidence="10 11" id="KW-0624">Polysaccharide degradation</keyword>
<dbReference type="Pfam" id="PF00457">
    <property type="entry name" value="Glyco_hydro_11"/>
    <property type="match status" value="1"/>
</dbReference>
<dbReference type="PROSITE" id="PS51761">
    <property type="entry name" value="GH11_3"/>
    <property type="match status" value="1"/>
</dbReference>
<evidence type="ECO:0000256" key="5">
    <source>
        <dbReference type="ARBA" id="ARBA00022651"/>
    </source>
</evidence>
<feature type="domain" description="GH11" evidence="14">
    <location>
        <begin position="32"/>
        <end position="223"/>
    </location>
</feature>
<comment type="pathway">
    <text evidence="2 11 12">Glycan degradation; xylan degradation.</text>
</comment>
<dbReference type="PANTHER" id="PTHR46828:SF2">
    <property type="entry name" value="ENDO-1,4-BETA-XYLANASE A-RELATED"/>
    <property type="match status" value="1"/>
</dbReference>
<evidence type="ECO:0000256" key="10">
    <source>
        <dbReference type="ARBA" id="ARBA00023326"/>
    </source>
</evidence>
<evidence type="ECO:0000256" key="4">
    <source>
        <dbReference type="ARBA" id="ARBA00012590"/>
    </source>
</evidence>
<keyword evidence="16" id="KW-1185">Reference proteome</keyword>
<evidence type="ECO:0000256" key="2">
    <source>
        <dbReference type="ARBA" id="ARBA00004851"/>
    </source>
</evidence>
<evidence type="ECO:0000256" key="6">
    <source>
        <dbReference type="ARBA" id="ARBA00022729"/>
    </source>
</evidence>
<dbReference type="FunFam" id="2.60.120.180:FF:000001">
    <property type="entry name" value="Endo-1,4-beta-xylanase"/>
    <property type="match status" value="1"/>
</dbReference>
<dbReference type="PROSITE" id="PS00777">
    <property type="entry name" value="GH11_2"/>
    <property type="match status" value="1"/>
</dbReference>
<evidence type="ECO:0000256" key="1">
    <source>
        <dbReference type="ARBA" id="ARBA00000681"/>
    </source>
</evidence>
<protein>
    <recommendedName>
        <fullName evidence="4 11">Endo-1,4-beta-xylanase</fullName>
        <ecNumber evidence="4 11">3.2.1.8</ecNumber>
    </recommendedName>
</protein>
<dbReference type="GO" id="GO:0045493">
    <property type="term" value="P:xylan catabolic process"/>
    <property type="evidence" value="ECO:0007669"/>
    <property type="project" value="UniProtKB-UniRule"/>
</dbReference>
<evidence type="ECO:0000256" key="8">
    <source>
        <dbReference type="ARBA" id="ARBA00023277"/>
    </source>
</evidence>
<comment type="catalytic activity">
    <reaction evidence="1 11 12">
        <text>Endohydrolysis of (1-&gt;4)-beta-D-xylosidic linkages in xylans.</text>
        <dbReference type="EC" id="3.2.1.8"/>
    </reaction>
</comment>
<name>A0A9W8Z4A1_9PEZI</name>
<evidence type="ECO:0000313" key="15">
    <source>
        <dbReference type="EMBL" id="KAJ4396372.1"/>
    </source>
</evidence>
<feature type="signal peptide" evidence="13">
    <location>
        <begin position="1"/>
        <end position="17"/>
    </location>
</feature>
<sequence length="230" mass="24604">MIAKSFLALAAAICVAAVPYNGVGDRVQPVKRQTATGTGISNGFFYSNWNDGTGTVTYNNGAAGAYSVSWQNAGNLVVGKGWATGTEQPITYTGTWDNSDVNSYLSVYGWTKSPLVEYYIVENFGSYNPSSVSDAKKMGTVESDGSTYDIYETQRVNQPSISGTATFNQYWSIRQDKRVGGTVTTKNHFDAWAKAGMTLGTHDYQIVAVEGYQSSGSADITVMASNSSAS</sequence>
<feature type="active site" description="Proton donor" evidence="11">
    <location>
        <position position="210"/>
    </location>
</feature>
<evidence type="ECO:0000256" key="11">
    <source>
        <dbReference type="PROSITE-ProRule" id="PRU01097"/>
    </source>
</evidence>
<dbReference type="AlphaFoldDB" id="A0A9W8Z4A1"/>
<dbReference type="SUPFAM" id="SSF49899">
    <property type="entry name" value="Concanavalin A-like lectins/glucanases"/>
    <property type="match status" value="1"/>
</dbReference>
<comment type="similarity">
    <text evidence="3 11 12">Belongs to the glycosyl hydrolase 11 (cellulase G) family.</text>
</comment>
<keyword evidence="6 13" id="KW-0732">Signal</keyword>
<keyword evidence="5 11" id="KW-0858">Xylan degradation</keyword>
<dbReference type="PROSITE" id="PS00776">
    <property type="entry name" value="GH11_1"/>
    <property type="match status" value="1"/>
</dbReference>
<gene>
    <name evidence="15" type="ORF">N0V93_000591</name>
</gene>
<comment type="caution">
    <text evidence="15">The sequence shown here is derived from an EMBL/GenBank/DDBJ whole genome shotgun (WGS) entry which is preliminary data.</text>
</comment>
<dbReference type="InterPro" id="IPR001137">
    <property type="entry name" value="Glyco_hydro_11"/>
</dbReference>
<keyword evidence="9 11" id="KW-0326">Glycosidase</keyword>
<feature type="active site" description="Nucleophile" evidence="11">
    <location>
        <position position="117"/>
    </location>
</feature>
<accession>A0A9W8Z4A1</accession>
<proteinExistence type="inferred from homology"/>
<dbReference type="Proteomes" id="UP001140453">
    <property type="component" value="Unassembled WGS sequence"/>
</dbReference>
<evidence type="ECO:0000259" key="14">
    <source>
        <dbReference type="PROSITE" id="PS51761"/>
    </source>
</evidence>
<evidence type="ECO:0000256" key="9">
    <source>
        <dbReference type="ARBA" id="ARBA00023295"/>
    </source>
</evidence>
<evidence type="ECO:0000256" key="12">
    <source>
        <dbReference type="RuleBase" id="RU362015"/>
    </source>
</evidence>
<evidence type="ECO:0000256" key="7">
    <source>
        <dbReference type="ARBA" id="ARBA00022801"/>
    </source>
</evidence>
<evidence type="ECO:0000256" key="3">
    <source>
        <dbReference type="ARBA" id="ARBA00007792"/>
    </source>
</evidence>